<sequence>MRVTQKKSQGLSLVEVLVTAVLLGVGLLGASALQLTGLKGTDSAHYRTVATFLTNDMAERMRMNFPAIAAGDYRTIPDQALLCHALPEAFKDCNANTCNSAELAMFDTYQVQCGFVMTQGSVTSKSGGVENSLPNGQLSISCPSDLCDDTSEYTITVAWMPRDQNDSGIYTNNSGNYEVTVVIRP</sequence>
<dbReference type="InterPro" id="IPR012902">
    <property type="entry name" value="N_methyl_site"/>
</dbReference>
<dbReference type="PROSITE" id="PS00409">
    <property type="entry name" value="PROKAR_NTER_METHYL"/>
    <property type="match status" value="1"/>
</dbReference>
<accession>A0A6S6TAJ3</accession>
<dbReference type="NCBIfam" id="TIGR02532">
    <property type="entry name" value="IV_pilin_GFxxxE"/>
    <property type="match status" value="1"/>
</dbReference>
<gene>
    <name evidence="3" type="ORF">HELGO_WM15084</name>
</gene>
<dbReference type="InterPro" id="IPR013362">
    <property type="entry name" value="Pilus_4_PilV"/>
</dbReference>
<keyword evidence="1" id="KW-0472">Membrane</keyword>
<dbReference type="EMBL" id="CACVAY010000062">
    <property type="protein sequence ID" value="CAA6813608.1"/>
    <property type="molecule type" value="Genomic_DNA"/>
</dbReference>
<dbReference type="AlphaFoldDB" id="A0A6S6TAJ3"/>
<feature type="transmembrane region" description="Helical" evidence="1">
    <location>
        <begin position="12"/>
        <end position="33"/>
    </location>
</feature>
<dbReference type="Pfam" id="PF07963">
    <property type="entry name" value="N_methyl"/>
    <property type="match status" value="1"/>
</dbReference>
<keyword evidence="1" id="KW-0812">Transmembrane</keyword>
<evidence type="ECO:0000259" key="2">
    <source>
        <dbReference type="Pfam" id="PF22150"/>
    </source>
</evidence>
<feature type="domain" description="Type IV pilin Tt1218-like" evidence="2">
    <location>
        <begin position="32"/>
        <end position="108"/>
    </location>
</feature>
<proteinExistence type="predicted"/>
<protein>
    <submittedName>
        <fullName evidence="3">Type IV pilus modification protein PilV</fullName>
    </submittedName>
</protein>
<reference evidence="3" key="1">
    <citation type="submission" date="2020-01" db="EMBL/GenBank/DDBJ databases">
        <authorList>
            <person name="Meier V. D."/>
            <person name="Meier V D."/>
        </authorList>
    </citation>
    <scope>NUCLEOTIDE SEQUENCE</scope>
    <source>
        <strain evidence="3">HLG_WM_MAG_07</strain>
    </source>
</reference>
<dbReference type="InterPro" id="IPR054402">
    <property type="entry name" value="Tt1218-like_dom"/>
</dbReference>
<organism evidence="3">
    <name type="scientific">uncultured Thiotrichaceae bacterium</name>
    <dbReference type="NCBI Taxonomy" id="298394"/>
    <lineage>
        <taxon>Bacteria</taxon>
        <taxon>Pseudomonadati</taxon>
        <taxon>Pseudomonadota</taxon>
        <taxon>Gammaproteobacteria</taxon>
        <taxon>Thiotrichales</taxon>
        <taxon>Thiotrichaceae</taxon>
        <taxon>environmental samples</taxon>
    </lineage>
</organism>
<name>A0A6S6TAJ3_9GAMM</name>
<evidence type="ECO:0000313" key="3">
    <source>
        <dbReference type="EMBL" id="CAA6813608.1"/>
    </source>
</evidence>
<dbReference type="NCBIfam" id="TIGR02523">
    <property type="entry name" value="type_IV_pilV"/>
    <property type="match status" value="1"/>
</dbReference>
<dbReference type="Pfam" id="PF22150">
    <property type="entry name" value="Tt1218-like"/>
    <property type="match status" value="1"/>
</dbReference>
<keyword evidence="1" id="KW-1133">Transmembrane helix</keyword>
<evidence type="ECO:0000256" key="1">
    <source>
        <dbReference type="SAM" id="Phobius"/>
    </source>
</evidence>